<keyword evidence="2" id="KW-0808">Transferase</keyword>
<name>A0A845QIH9_9FIRM</name>
<dbReference type="PANTHER" id="PTHR43792">
    <property type="entry name" value="GNAT FAMILY, PUTATIVE (AFU_ORTHOLOGUE AFUA_3G00765)-RELATED-RELATED"/>
    <property type="match status" value="1"/>
</dbReference>
<protein>
    <submittedName>
        <fullName evidence="2">N-acetyltransferase</fullName>
    </submittedName>
</protein>
<dbReference type="SUPFAM" id="SSF55729">
    <property type="entry name" value="Acyl-CoA N-acyltransferases (Nat)"/>
    <property type="match status" value="1"/>
</dbReference>
<dbReference type="Gene3D" id="3.40.630.30">
    <property type="match status" value="1"/>
</dbReference>
<dbReference type="RefSeq" id="WP_160202250.1">
    <property type="nucleotide sequence ID" value="NZ_QXWK01000017.1"/>
</dbReference>
<dbReference type="AlphaFoldDB" id="A0A845QIH9"/>
<dbReference type="GO" id="GO:0016747">
    <property type="term" value="F:acyltransferase activity, transferring groups other than amino-acyl groups"/>
    <property type="evidence" value="ECO:0007669"/>
    <property type="project" value="InterPro"/>
</dbReference>
<dbReference type="InterPro" id="IPR051531">
    <property type="entry name" value="N-acetyltransferase"/>
</dbReference>
<dbReference type="InterPro" id="IPR000182">
    <property type="entry name" value="GNAT_dom"/>
</dbReference>
<dbReference type="PROSITE" id="PS51186">
    <property type="entry name" value="GNAT"/>
    <property type="match status" value="1"/>
</dbReference>
<dbReference type="CDD" id="cd04301">
    <property type="entry name" value="NAT_SF"/>
    <property type="match status" value="1"/>
</dbReference>
<feature type="domain" description="N-acetyltransferase" evidence="1">
    <location>
        <begin position="2"/>
        <end position="169"/>
    </location>
</feature>
<accession>A0A845QIH9</accession>
<dbReference type="PANTHER" id="PTHR43792:SF1">
    <property type="entry name" value="N-ACETYLTRANSFERASE DOMAIN-CONTAINING PROTEIN"/>
    <property type="match status" value="1"/>
</dbReference>
<evidence type="ECO:0000313" key="2">
    <source>
        <dbReference type="EMBL" id="NBH61972.1"/>
    </source>
</evidence>
<dbReference type="EMBL" id="QXWK01000017">
    <property type="protein sequence ID" value="NBH61972.1"/>
    <property type="molecule type" value="Genomic_DNA"/>
</dbReference>
<reference evidence="2 3" key="1">
    <citation type="submission" date="2018-08" db="EMBL/GenBank/DDBJ databases">
        <title>Murine metabolic-syndrome-specific gut microbial biobank.</title>
        <authorList>
            <person name="Liu C."/>
        </authorList>
    </citation>
    <scope>NUCLEOTIDE SEQUENCE [LARGE SCALE GENOMIC DNA]</scope>
    <source>
        <strain evidence="2 3">28</strain>
    </source>
</reference>
<evidence type="ECO:0000259" key="1">
    <source>
        <dbReference type="PROSITE" id="PS51186"/>
    </source>
</evidence>
<proteinExistence type="predicted"/>
<dbReference type="Proteomes" id="UP000446866">
    <property type="component" value="Unassembled WGS sequence"/>
</dbReference>
<comment type="caution">
    <text evidence="2">The sequence shown here is derived from an EMBL/GenBank/DDBJ whole genome shotgun (WGS) entry which is preliminary data.</text>
</comment>
<dbReference type="InterPro" id="IPR016181">
    <property type="entry name" value="Acyl_CoA_acyltransferase"/>
</dbReference>
<gene>
    <name evidence="2" type="ORF">D0435_09940</name>
</gene>
<evidence type="ECO:0000313" key="3">
    <source>
        <dbReference type="Proteomes" id="UP000446866"/>
    </source>
</evidence>
<keyword evidence="3" id="KW-1185">Reference proteome</keyword>
<sequence length="169" mass="19512">MIETESLILDKAEFSDWKEMYYNVWSQPESAKYMSWSITTNEDDAKIRMIKTIAFQKEHDTYLVYERASGKAIGFAGVEKIGPCTYQEAGICLGPNYVRKGFGKQILWGLIQYCKKEFDAKEFIYSTREENRASNLLAESFGFSMISTVTEIDGKDGHRYNLLQYSLKL</sequence>
<dbReference type="Pfam" id="PF13302">
    <property type="entry name" value="Acetyltransf_3"/>
    <property type="match status" value="1"/>
</dbReference>
<organism evidence="2 3">
    <name type="scientific">Anaerotruncus colihominis</name>
    <dbReference type="NCBI Taxonomy" id="169435"/>
    <lineage>
        <taxon>Bacteria</taxon>
        <taxon>Bacillati</taxon>
        <taxon>Bacillota</taxon>
        <taxon>Clostridia</taxon>
        <taxon>Eubacteriales</taxon>
        <taxon>Oscillospiraceae</taxon>
        <taxon>Anaerotruncus</taxon>
    </lineage>
</organism>